<protein>
    <recommendedName>
        <fullName evidence="2">C2H2-type domain-containing protein</fullName>
    </recommendedName>
</protein>
<dbReference type="PANTHER" id="PTHR47331:SF5">
    <property type="entry name" value="RIBONUCLEASE H"/>
    <property type="match status" value="1"/>
</dbReference>
<dbReference type="InterPro" id="IPR043502">
    <property type="entry name" value="DNA/RNA_pol_sf"/>
</dbReference>
<reference evidence="3" key="1">
    <citation type="submission" date="2022-01" db="UniProtKB">
        <authorList>
            <consortium name="EnsemblMetazoa"/>
        </authorList>
    </citation>
    <scope>IDENTIFICATION</scope>
</reference>
<feature type="compositionally biased region" description="Basic and acidic residues" evidence="1">
    <location>
        <begin position="93"/>
        <end position="108"/>
    </location>
</feature>
<dbReference type="EnsemblMetazoa" id="XM_024229715.1">
    <property type="protein sequence ID" value="XP_024085483.1"/>
    <property type="gene ID" value="LOC106673697"/>
</dbReference>
<accession>A0A8I6SQP6</accession>
<evidence type="ECO:0000313" key="4">
    <source>
        <dbReference type="Proteomes" id="UP000494040"/>
    </source>
</evidence>
<dbReference type="PROSITE" id="PS00028">
    <property type="entry name" value="ZINC_FINGER_C2H2_1"/>
    <property type="match status" value="1"/>
</dbReference>
<dbReference type="Gene3D" id="3.10.10.10">
    <property type="entry name" value="HIV Type 1 Reverse Transcriptase, subunit A, domain 1"/>
    <property type="match status" value="1"/>
</dbReference>
<dbReference type="GO" id="GO:0071897">
    <property type="term" value="P:DNA biosynthetic process"/>
    <property type="evidence" value="ECO:0007669"/>
    <property type="project" value="UniProtKB-ARBA"/>
</dbReference>
<name>A0A8I6SQP6_CIMLE</name>
<dbReference type="CDD" id="cd01644">
    <property type="entry name" value="RT_pepA17"/>
    <property type="match status" value="1"/>
</dbReference>
<dbReference type="InterPro" id="IPR013087">
    <property type="entry name" value="Znf_C2H2_type"/>
</dbReference>
<dbReference type="KEGG" id="clec:106673697"/>
<dbReference type="Proteomes" id="UP000494040">
    <property type="component" value="Unassembled WGS sequence"/>
</dbReference>
<feature type="region of interest" description="Disordered" evidence="1">
    <location>
        <begin position="93"/>
        <end position="119"/>
    </location>
</feature>
<evidence type="ECO:0000313" key="3">
    <source>
        <dbReference type="EnsemblMetazoa" id="XP_024085483.1"/>
    </source>
</evidence>
<dbReference type="InterPro" id="IPR043128">
    <property type="entry name" value="Rev_trsase/Diguanyl_cyclase"/>
</dbReference>
<organism evidence="3 4">
    <name type="scientific">Cimex lectularius</name>
    <name type="common">Bed bug</name>
    <name type="synonym">Acanthia lectularia</name>
    <dbReference type="NCBI Taxonomy" id="79782"/>
    <lineage>
        <taxon>Eukaryota</taxon>
        <taxon>Metazoa</taxon>
        <taxon>Ecdysozoa</taxon>
        <taxon>Arthropoda</taxon>
        <taxon>Hexapoda</taxon>
        <taxon>Insecta</taxon>
        <taxon>Pterygota</taxon>
        <taxon>Neoptera</taxon>
        <taxon>Paraneoptera</taxon>
        <taxon>Hemiptera</taxon>
        <taxon>Heteroptera</taxon>
        <taxon>Panheteroptera</taxon>
        <taxon>Cimicomorpha</taxon>
        <taxon>Cimicidae</taxon>
        <taxon>Cimex</taxon>
    </lineage>
</organism>
<dbReference type="RefSeq" id="XP_024085483.1">
    <property type="nucleotide sequence ID" value="XM_024229715.1"/>
</dbReference>
<dbReference type="InterPro" id="IPR008042">
    <property type="entry name" value="Retrotrans_Pao"/>
</dbReference>
<feature type="domain" description="C2H2-type" evidence="2">
    <location>
        <begin position="60"/>
        <end position="81"/>
    </location>
</feature>
<dbReference type="AlphaFoldDB" id="A0A8I6SQP6"/>
<evidence type="ECO:0000256" key="1">
    <source>
        <dbReference type="SAM" id="MobiDB-lite"/>
    </source>
</evidence>
<keyword evidence="4" id="KW-1185">Reference proteome</keyword>
<dbReference type="PANTHER" id="PTHR47331">
    <property type="entry name" value="PHD-TYPE DOMAIN-CONTAINING PROTEIN"/>
    <property type="match status" value="1"/>
</dbReference>
<dbReference type="GeneID" id="106673697"/>
<dbReference type="OrthoDB" id="6619879at2759"/>
<dbReference type="SUPFAM" id="SSF56672">
    <property type="entry name" value="DNA/RNA polymerases"/>
    <property type="match status" value="1"/>
</dbReference>
<dbReference type="InterPro" id="IPR021109">
    <property type="entry name" value="Peptidase_aspartic_dom_sf"/>
</dbReference>
<dbReference type="Gene3D" id="3.30.70.270">
    <property type="match status" value="1"/>
</dbReference>
<dbReference type="Pfam" id="PF05380">
    <property type="entry name" value="Peptidase_A17"/>
    <property type="match status" value="1"/>
</dbReference>
<proteinExistence type="predicted"/>
<evidence type="ECO:0000259" key="2">
    <source>
        <dbReference type="PROSITE" id="PS00028"/>
    </source>
</evidence>
<sequence length="1005" mass="112771">MIKRLLKDFPPPSWNQLKPSEILTWTTQQALYYTPFLLGCLIANPRSVLKQMLDRKNHSCKKCPSTYSCRHCGKKHHSLLHLSNAENAANRTKDWFDSKPEPPSEHFSHPAGTAHTNQVKPTADVSRLDDQTPVLSATTTGEPSVILGTAVARIQDGKGNLQPIRILIDCGSQRSFITTECARRLCLPTKPNPQRLVGLGEQSISGGNLALKCVLAPSKNDAPRLCTTAIVLDKITDQLPSCHLPKIVQQRLVGFDLADPTFYEPGPIEFLLGADLFGDILSGNSVNLPGGLPTALNTIFGIVLMGRICEVSSNTACSLFVKETSENSFADLQKLLTRFWEIEEVDSTIHVNPLELQCEDHFAKTHTRDDSGRYVVSLPFKENPVILGESKPGALVRFRKLEHRFGKEPSLKENYDTVIQDYLSKGYISCASQPGQYFLPHHGVIKDSTSTKLRVVFDASFSTSHGSLNDKLLTGPKLQRDIKDVLLHFRTFQIAMTADIAQMYLQIVVFPRDRTFQHFLYRTEPSEAVTEYELNRLPFGLSSSPFLALRVLKQLAVDEGAESPNAVNTLRYGMYVDDALTGADTVVAAKKLQGELIELLKRGGFELRKWTSNCADVLLDVPIEAQNQHVPLSNLEDTAVKILGMQWEPNRDCLSYKIVSQDAALTKRGILSTIARMYDPLGYLAPVVFQAKCILQRLWELQIDWDRPLPVEVANDWKVFLQELPTLGNITIPRCLFSNTSKVATVLGFADASSLGYAAAIYLRAEEAEGLIKSHLIFAKTRLAPLKTMSIPRLELCAALLLVKSLESLNQYFKQITVTSTYLFTDSMTVLSWLRTPPHRLKTFVANRVVRILSSSSLNTWFHVRSEDNAADLASRGSNPSDFSMRTSWWQGPSWTVRPFHEWPVNACEIVSLSQDLSEVKPITACVAHQVKSPESLFVPFSSYSRMLRIYSLVLRFMHNCRSDLQQRRTGYIQLSEIRDTAFRLILQVQAYHFRDELAILDYGR</sequence>
<dbReference type="OMA" id="VEDEGHQ"/>
<dbReference type="Gene3D" id="2.40.70.10">
    <property type="entry name" value="Acid Proteases"/>
    <property type="match status" value="1"/>
</dbReference>